<organism evidence="2 3">
    <name type="scientific">Streptomyces milbemycinicus</name>
    <dbReference type="NCBI Taxonomy" id="476552"/>
    <lineage>
        <taxon>Bacteria</taxon>
        <taxon>Bacillati</taxon>
        <taxon>Actinomycetota</taxon>
        <taxon>Actinomycetes</taxon>
        <taxon>Kitasatosporales</taxon>
        <taxon>Streptomycetaceae</taxon>
        <taxon>Streptomyces</taxon>
    </lineage>
</organism>
<dbReference type="Pfam" id="PF00702">
    <property type="entry name" value="Hydrolase"/>
    <property type="match status" value="1"/>
</dbReference>
<evidence type="ECO:0000256" key="1">
    <source>
        <dbReference type="ARBA" id="ARBA00022801"/>
    </source>
</evidence>
<keyword evidence="1 2" id="KW-0378">Hydrolase</keyword>
<dbReference type="EMBL" id="JBJDQH010000004">
    <property type="protein sequence ID" value="MFK4266105.1"/>
    <property type="molecule type" value="Genomic_DNA"/>
</dbReference>
<dbReference type="SFLD" id="SFLDS00003">
    <property type="entry name" value="Haloacid_Dehalogenase"/>
    <property type="match status" value="1"/>
</dbReference>
<dbReference type="PANTHER" id="PTHR43316:SF3">
    <property type="entry name" value="HALOACID DEHALOGENASE, TYPE II (AFU_ORTHOLOGUE AFUA_2G07750)-RELATED"/>
    <property type="match status" value="1"/>
</dbReference>
<dbReference type="Gene3D" id="3.40.50.1000">
    <property type="entry name" value="HAD superfamily/HAD-like"/>
    <property type="match status" value="1"/>
</dbReference>
<dbReference type="PANTHER" id="PTHR43316">
    <property type="entry name" value="HYDROLASE, HALOACID DELAHOGENASE-RELATED"/>
    <property type="match status" value="1"/>
</dbReference>
<evidence type="ECO:0000313" key="3">
    <source>
        <dbReference type="Proteomes" id="UP001620295"/>
    </source>
</evidence>
<dbReference type="SFLD" id="SFLDG01129">
    <property type="entry name" value="C1.5:_HAD__Beta-PGM__Phosphata"/>
    <property type="match status" value="1"/>
</dbReference>
<dbReference type="InterPro" id="IPR006439">
    <property type="entry name" value="HAD-SF_hydro_IA"/>
</dbReference>
<dbReference type="InterPro" id="IPR023214">
    <property type="entry name" value="HAD_sf"/>
</dbReference>
<dbReference type="EC" id="3.1.3.-" evidence="2"/>
<keyword evidence="3" id="KW-1185">Reference proteome</keyword>
<name>A0ABW8LJL2_9ACTN</name>
<comment type="caution">
    <text evidence="2">The sequence shown here is derived from an EMBL/GenBank/DDBJ whole genome shotgun (WGS) entry which is preliminary data.</text>
</comment>
<dbReference type="InterPro" id="IPR036412">
    <property type="entry name" value="HAD-like_sf"/>
</dbReference>
<accession>A0ABW8LJL2</accession>
<sequence>MVRRAGPAPAAIVFDVGSTLVREDRYWAAWADWLGVPRHTLSALVGAVVARGQEDVEAIRLVRPGADIRAERRAREAAGRGERLEEADLYPDVRPALGALRALGVRVVVAGNQTERMGELLRALELPVDGVATSAQWGVAKPDPRFFGQVVELAQAAPHETVYVGDYPALDIRPAKAAGLWAAHIRRGPWGHLWARSADAALADWCVDSLTELAGVIEAAHSLG</sequence>
<gene>
    <name evidence="2" type="ORF">ACI2L5_14320</name>
</gene>
<dbReference type="GO" id="GO:0016787">
    <property type="term" value="F:hydrolase activity"/>
    <property type="evidence" value="ECO:0007669"/>
    <property type="project" value="UniProtKB-KW"/>
</dbReference>
<dbReference type="SUPFAM" id="SSF56784">
    <property type="entry name" value="HAD-like"/>
    <property type="match status" value="1"/>
</dbReference>
<dbReference type="Proteomes" id="UP001620295">
    <property type="component" value="Unassembled WGS sequence"/>
</dbReference>
<evidence type="ECO:0000313" key="2">
    <source>
        <dbReference type="EMBL" id="MFK4266105.1"/>
    </source>
</evidence>
<dbReference type="InterPro" id="IPR051540">
    <property type="entry name" value="S-2-haloacid_dehalogenase"/>
</dbReference>
<dbReference type="RefSeq" id="WP_358703025.1">
    <property type="nucleotide sequence ID" value="NZ_JBFACG010000008.1"/>
</dbReference>
<protein>
    <submittedName>
        <fullName evidence="2">HAD family hydrolase</fullName>
        <ecNumber evidence="2">3.1.3.-</ecNumber>
    </submittedName>
</protein>
<dbReference type="NCBIfam" id="TIGR01549">
    <property type="entry name" value="HAD-SF-IA-v1"/>
    <property type="match status" value="1"/>
</dbReference>
<proteinExistence type="predicted"/>
<reference evidence="2 3" key="1">
    <citation type="submission" date="2024-11" db="EMBL/GenBank/DDBJ databases">
        <title>The Natural Products Discovery Center: Release of the First 8490 Sequenced Strains for Exploring Actinobacteria Biosynthetic Diversity.</title>
        <authorList>
            <person name="Kalkreuter E."/>
            <person name="Kautsar S.A."/>
            <person name="Yang D."/>
            <person name="Bader C.D."/>
            <person name="Teijaro C.N."/>
            <person name="Fluegel L."/>
            <person name="Davis C.M."/>
            <person name="Simpson J.R."/>
            <person name="Lauterbach L."/>
            <person name="Steele A.D."/>
            <person name="Gui C."/>
            <person name="Meng S."/>
            <person name="Li G."/>
            <person name="Viehrig K."/>
            <person name="Ye F."/>
            <person name="Su P."/>
            <person name="Kiefer A.F."/>
            <person name="Nichols A."/>
            <person name="Cepeda A.J."/>
            <person name="Yan W."/>
            <person name="Fan B."/>
            <person name="Jiang Y."/>
            <person name="Adhikari A."/>
            <person name="Zheng C.-J."/>
            <person name="Schuster L."/>
            <person name="Cowan T.M."/>
            <person name="Smanski M.J."/>
            <person name="Chevrette M.G."/>
            <person name="De Carvalho L.P.S."/>
            <person name="Shen B."/>
        </authorList>
    </citation>
    <scope>NUCLEOTIDE SEQUENCE [LARGE SCALE GENOMIC DNA]</scope>
    <source>
        <strain evidence="2 3">NPDC020863</strain>
    </source>
</reference>